<organism evidence="2 3">
    <name type="scientific">Trebonia kvetii</name>
    <dbReference type="NCBI Taxonomy" id="2480626"/>
    <lineage>
        <taxon>Bacteria</taxon>
        <taxon>Bacillati</taxon>
        <taxon>Actinomycetota</taxon>
        <taxon>Actinomycetes</taxon>
        <taxon>Streptosporangiales</taxon>
        <taxon>Treboniaceae</taxon>
        <taxon>Trebonia</taxon>
    </lineage>
</organism>
<gene>
    <name evidence="2" type="ORF">EAS64_24485</name>
</gene>
<dbReference type="EMBL" id="RPFW01000004">
    <property type="protein sequence ID" value="TVZ03535.1"/>
    <property type="molecule type" value="Genomic_DNA"/>
</dbReference>
<proteinExistence type="predicted"/>
<dbReference type="InterPro" id="IPR006597">
    <property type="entry name" value="Sel1-like"/>
</dbReference>
<reference evidence="2 3" key="1">
    <citation type="submission" date="2018-11" db="EMBL/GenBank/DDBJ databases">
        <title>Trebonia kvetii gen.nov., sp.nov., a novel acidophilic actinobacterium, and proposal of the new actinobacterial family Treboniaceae fam. nov.</title>
        <authorList>
            <person name="Rapoport D."/>
            <person name="Sagova-Mareckova M."/>
            <person name="Sedlacek I."/>
            <person name="Provaznik J."/>
            <person name="Kralova S."/>
            <person name="Pavlinic D."/>
            <person name="Benes V."/>
            <person name="Kopecky J."/>
        </authorList>
    </citation>
    <scope>NUCLEOTIDE SEQUENCE [LARGE SCALE GENOMIC DNA]</scope>
    <source>
        <strain evidence="2 3">15Tr583</strain>
    </source>
</reference>
<feature type="compositionally biased region" description="Basic and acidic residues" evidence="1">
    <location>
        <begin position="649"/>
        <end position="661"/>
    </location>
</feature>
<dbReference type="Pfam" id="PF13181">
    <property type="entry name" value="TPR_8"/>
    <property type="match status" value="3"/>
</dbReference>
<evidence type="ECO:0000256" key="1">
    <source>
        <dbReference type="SAM" id="MobiDB-lite"/>
    </source>
</evidence>
<dbReference type="SMART" id="SM00028">
    <property type="entry name" value="TPR"/>
    <property type="match status" value="4"/>
</dbReference>
<evidence type="ECO:0000313" key="2">
    <source>
        <dbReference type="EMBL" id="TVZ03535.1"/>
    </source>
</evidence>
<feature type="region of interest" description="Disordered" evidence="1">
    <location>
        <begin position="634"/>
        <end position="662"/>
    </location>
</feature>
<comment type="caution">
    <text evidence="2">The sequence shown here is derived from an EMBL/GenBank/DDBJ whole genome shotgun (WGS) entry which is preliminary data.</text>
</comment>
<accession>A0A6P2BZB5</accession>
<dbReference type="OrthoDB" id="3964962at2"/>
<protein>
    <submittedName>
        <fullName evidence="2">Sel1 repeat family protein</fullName>
    </submittedName>
</protein>
<dbReference type="SMART" id="SM00671">
    <property type="entry name" value="SEL1"/>
    <property type="match status" value="6"/>
</dbReference>
<dbReference type="RefSeq" id="WP_145856399.1">
    <property type="nucleotide sequence ID" value="NZ_RPFW01000004.1"/>
</dbReference>
<dbReference type="InterPro" id="IPR011990">
    <property type="entry name" value="TPR-like_helical_dom_sf"/>
</dbReference>
<dbReference type="PANTHER" id="PTHR11102:SF160">
    <property type="entry name" value="ERAD-ASSOCIATED E3 UBIQUITIN-PROTEIN LIGASE COMPONENT HRD3"/>
    <property type="match status" value="1"/>
</dbReference>
<keyword evidence="3" id="KW-1185">Reference proteome</keyword>
<name>A0A6P2BZB5_9ACTN</name>
<dbReference type="Proteomes" id="UP000460272">
    <property type="component" value="Unassembled WGS sequence"/>
</dbReference>
<dbReference type="AlphaFoldDB" id="A0A6P2BZB5"/>
<dbReference type="SUPFAM" id="SSF81901">
    <property type="entry name" value="HCP-like"/>
    <property type="match status" value="2"/>
</dbReference>
<dbReference type="Pfam" id="PF08238">
    <property type="entry name" value="Sel1"/>
    <property type="match status" value="2"/>
</dbReference>
<dbReference type="InterPro" id="IPR050767">
    <property type="entry name" value="Sel1_AlgK"/>
</dbReference>
<dbReference type="Gene3D" id="1.25.40.10">
    <property type="entry name" value="Tetratricopeptide repeat domain"/>
    <property type="match status" value="3"/>
</dbReference>
<dbReference type="Pfam" id="PF13374">
    <property type="entry name" value="TPR_10"/>
    <property type="match status" value="1"/>
</dbReference>
<dbReference type="InterPro" id="IPR019734">
    <property type="entry name" value="TPR_rpt"/>
</dbReference>
<dbReference type="PANTHER" id="PTHR11102">
    <property type="entry name" value="SEL-1-LIKE PROTEIN"/>
    <property type="match status" value="1"/>
</dbReference>
<evidence type="ECO:0000313" key="3">
    <source>
        <dbReference type="Proteomes" id="UP000460272"/>
    </source>
</evidence>
<sequence length="842" mass="89874">MVFVADDLGAWLVGLLADAGRRKLTALVLGSDQERALRSAAAAAIHNTAAEMSPTPDQADLFAMVISEVFGEPVGDTLTGRSMTILEGMEAGIAQHLDVLDDANRTGTGQSSAEILGVPGAVLAEKLTGYLVREIMLRGSSGGPLTPVADQLNHDLTHLQGQRVEGILAQLTGLIAAASAPWADASASPQELRSALSARAVLVRDSDPRRLGVHAAISVPEIPEEVPPEYVPRDVDAAEQGLRAKLAAAAQRGGFILLVGGSSVGKTRCAVEAVKTVLPDWSLLHPAGADEIAALAQAPPPQTVLWLDELQRYLDGPSGLTGGVVRALLNSPHAVVIIGTLWPDRYAAHTVMPYAGTADLHAREREVLDLAAVIRIDAAFSPAEQERAHAAGTRDRRLEIALKSAGYGLTQTLAAAPQLVARWEDAPAASPYGWAVLTAALDAARLGTRVSLSSEFLRAAAPGYCTSRQQAEAPENWFEQALAYATGKLHGAVAALSPTGTGMGQVTGYAAADYLIQHASQHRRGTRVPDGTWNAFLSHIRDPADAARLADSAGETALHRYAIPLYRRAADAGISSAMYSLGFLLQEQGNLDQAEQWYRKAAEAGHFGAMSNMAVLLGQRGQAEEADHWYSLASAGGQITPPKPRRERKPGQAERLRREAAEGNAAAMHTLGELHEEEGNTEQAEEWYRQAAHNGETRAMDRLARLLDKTGRQDQAEQWYRRAADSGQGWAMNNFGLFLTSHDRPDQAEQWLRKAAASGGMVAAGAMYNLGHICEKQGHADQAEQWYRNSAALGHSAAMTDLGSLLLRIGHVEQAEYWYSKAIAAGDANAVHKLRDLGNIVP</sequence>